<feature type="signal peptide" evidence="1">
    <location>
        <begin position="1"/>
        <end position="19"/>
    </location>
</feature>
<dbReference type="OrthoDB" id="413670at2759"/>
<evidence type="ECO:0000313" key="5">
    <source>
        <dbReference type="Proteomes" id="UP000807353"/>
    </source>
</evidence>
<dbReference type="Pfam" id="PF08386">
    <property type="entry name" value="Abhydrolase_4"/>
    <property type="match status" value="1"/>
</dbReference>
<proteinExistence type="predicted"/>
<feature type="domain" description="AB hydrolase-1" evidence="2">
    <location>
        <begin position="124"/>
        <end position="281"/>
    </location>
</feature>
<reference evidence="4" key="1">
    <citation type="submission" date="2020-11" db="EMBL/GenBank/DDBJ databases">
        <authorList>
            <consortium name="DOE Joint Genome Institute"/>
            <person name="Ahrendt S."/>
            <person name="Riley R."/>
            <person name="Andreopoulos W."/>
            <person name="Labutti K."/>
            <person name="Pangilinan J."/>
            <person name="Ruiz-Duenas F.J."/>
            <person name="Barrasa J.M."/>
            <person name="Sanchez-Garcia M."/>
            <person name="Camarero S."/>
            <person name="Miyauchi S."/>
            <person name="Serrano A."/>
            <person name="Linde D."/>
            <person name="Babiker R."/>
            <person name="Drula E."/>
            <person name="Ayuso-Fernandez I."/>
            <person name="Pacheco R."/>
            <person name="Padilla G."/>
            <person name="Ferreira P."/>
            <person name="Barriuso J."/>
            <person name="Kellner H."/>
            <person name="Castanera R."/>
            <person name="Alfaro M."/>
            <person name="Ramirez L."/>
            <person name="Pisabarro A.G."/>
            <person name="Kuo A."/>
            <person name="Tritt A."/>
            <person name="Lipzen A."/>
            <person name="He G."/>
            <person name="Yan M."/>
            <person name="Ng V."/>
            <person name="Cullen D."/>
            <person name="Martin F."/>
            <person name="Rosso M.-N."/>
            <person name="Henrissat B."/>
            <person name="Hibbett D."/>
            <person name="Martinez A.T."/>
            <person name="Grigoriev I.V."/>
        </authorList>
    </citation>
    <scope>NUCLEOTIDE SEQUENCE</scope>
    <source>
        <strain evidence="4">CBS 247.69</strain>
    </source>
</reference>
<accession>A0A9P5XV26</accession>
<name>A0A9P5XV26_9AGAR</name>
<dbReference type="Gene3D" id="3.40.50.1820">
    <property type="entry name" value="alpha/beta hydrolase"/>
    <property type="match status" value="1"/>
</dbReference>
<dbReference type="InterPro" id="IPR013595">
    <property type="entry name" value="Pept_S33_TAP-like_C"/>
</dbReference>
<keyword evidence="1" id="KW-0732">Signal</keyword>
<dbReference type="InterPro" id="IPR029058">
    <property type="entry name" value="AB_hydrolase_fold"/>
</dbReference>
<dbReference type="EMBL" id="MU150345">
    <property type="protein sequence ID" value="KAF9458282.1"/>
    <property type="molecule type" value="Genomic_DNA"/>
</dbReference>
<sequence>MLRYSFLTRIIGFSSLALAGPLTIKQHSIQWINCSSNIPQPLQGVALPCTLPSTLHCGKIDVPMDYTKPIGPDNMISLGFSMYRPEKPIGLINFFGLGGPNAETASYGWALALNLTQAAPLAGLENFDVLALDSRGTFQSNALNCTIGDYVVPPSFPSNEAEFSAYQAAVTKFANSCSTQTKPEGILAHLSTNEAIQDWDLLRAALGYDTMHALTWSYGTFGAVKYAKMFPKNVGRFVLDGIIPPGLDNFNLVDQQIVAVNRLLLRADAFCINDAACPFHTAGKGSVPQAFNTILDRAIAGDYPNITSDDVRAMVYLAYLSSSPNFTALNGVLAAALNNDTTGLTYSAFGPIYTPGFLPVLQTICLDQTLQNNTFAGFDSLRQRISQNDTAQIQYSQILSLMGLCGGWPYKAKSNVALKTDIPMLLLTSDFDLNTPTEGSTFEFQQTSKSTLVVRHGDGHVTSLIPGPARSAAFSFLTTGVFPTATNQSLVSVFPPGTPRDPISDPYVVPIGPNVTTAEV</sequence>
<evidence type="ECO:0000259" key="3">
    <source>
        <dbReference type="Pfam" id="PF08386"/>
    </source>
</evidence>
<comment type="caution">
    <text evidence="4">The sequence shown here is derived from an EMBL/GenBank/DDBJ whole genome shotgun (WGS) entry which is preliminary data.</text>
</comment>
<evidence type="ECO:0000256" key="1">
    <source>
        <dbReference type="SAM" id="SignalP"/>
    </source>
</evidence>
<dbReference type="Proteomes" id="UP000807353">
    <property type="component" value="Unassembled WGS sequence"/>
</dbReference>
<protein>
    <submittedName>
        <fullName evidence="4">Uncharacterized protein</fullName>
    </submittedName>
</protein>
<dbReference type="Pfam" id="PF00561">
    <property type="entry name" value="Abhydrolase_1"/>
    <property type="match status" value="1"/>
</dbReference>
<organism evidence="4 5">
    <name type="scientific">Collybia nuda</name>
    <dbReference type="NCBI Taxonomy" id="64659"/>
    <lineage>
        <taxon>Eukaryota</taxon>
        <taxon>Fungi</taxon>
        <taxon>Dikarya</taxon>
        <taxon>Basidiomycota</taxon>
        <taxon>Agaricomycotina</taxon>
        <taxon>Agaricomycetes</taxon>
        <taxon>Agaricomycetidae</taxon>
        <taxon>Agaricales</taxon>
        <taxon>Tricholomatineae</taxon>
        <taxon>Clitocybaceae</taxon>
        <taxon>Collybia</taxon>
    </lineage>
</organism>
<dbReference type="InterPro" id="IPR000073">
    <property type="entry name" value="AB_hydrolase_1"/>
</dbReference>
<dbReference type="SUPFAM" id="SSF53474">
    <property type="entry name" value="alpha/beta-Hydrolases"/>
    <property type="match status" value="1"/>
</dbReference>
<keyword evidence="5" id="KW-1185">Reference proteome</keyword>
<evidence type="ECO:0000313" key="4">
    <source>
        <dbReference type="EMBL" id="KAF9458282.1"/>
    </source>
</evidence>
<feature type="chain" id="PRO_5040354811" evidence="1">
    <location>
        <begin position="20"/>
        <end position="520"/>
    </location>
</feature>
<evidence type="ECO:0000259" key="2">
    <source>
        <dbReference type="Pfam" id="PF00561"/>
    </source>
</evidence>
<gene>
    <name evidence="4" type="ORF">BDZ94DRAFT_1173972</name>
</gene>
<feature type="domain" description="Peptidase S33 tripeptidyl aminopeptidase-like C-terminal" evidence="3">
    <location>
        <begin position="400"/>
        <end position="484"/>
    </location>
</feature>
<dbReference type="AlphaFoldDB" id="A0A9P5XV26"/>